<evidence type="ECO:0000256" key="2">
    <source>
        <dbReference type="ARBA" id="ARBA00023015"/>
    </source>
</evidence>
<evidence type="ECO:0000256" key="5">
    <source>
        <dbReference type="ARBA" id="ARBA00023242"/>
    </source>
</evidence>
<dbReference type="SUPFAM" id="SSF47459">
    <property type="entry name" value="HLH, helix-loop-helix DNA-binding domain"/>
    <property type="match status" value="1"/>
</dbReference>
<organism evidence="7 8">
    <name type="scientific">Anisodus acutangulus</name>
    <dbReference type="NCBI Taxonomy" id="402998"/>
    <lineage>
        <taxon>Eukaryota</taxon>
        <taxon>Viridiplantae</taxon>
        <taxon>Streptophyta</taxon>
        <taxon>Embryophyta</taxon>
        <taxon>Tracheophyta</taxon>
        <taxon>Spermatophyta</taxon>
        <taxon>Magnoliopsida</taxon>
        <taxon>eudicotyledons</taxon>
        <taxon>Gunneridae</taxon>
        <taxon>Pentapetalae</taxon>
        <taxon>asterids</taxon>
        <taxon>lamiids</taxon>
        <taxon>Solanales</taxon>
        <taxon>Solanaceae</taxon>
        <taxon>Solanoideae</taxon>
        <taxon>Hyoscyameae</taxon>
        <taxon>Anisodus</taxon>
    </lineage>
</organism>
<sequence>MAMVTMFITEWANNVRLWIVLPYHTVDIVSLVSVYVYKLVLVFSTGTKYLYLVREQKYWNDNGQLGVEMVKNLNTRVNQTKQSAQKSGTVRGSRAAEVHSLSERRRRNRINEKMKALQELLPHSTKIKHQCRMRLLNT</sequence>
<gene>
    <name evidence="7" type="ORF">K7X08_008678</name>
</gene>
<dbReference type="EMBL" id="JAJAGQ010000001">
    <property type="protein sequence ID" value="KAJ8572167.1"/>
    <property type="molecule type" value="Genomic_DNA"/>
</dbReference>
<evidence type="ECO:0000313" key="7">
    <source>
        <dbReference type="EMBL" id="KAJ8572167.1"/>
    </source>
</evidence>
<dbReference type="InterPro" id="IPR036638">
    <property type="entry name" value="HLH_DNA-bd_sf"/>
</dbReference>
<feature type="domain" description="BHLH" evidence="6">
    <location>
        <begin position="94"/>
        <end position="138"/>
    </location>
</feature>
<dbReference type="PANTHER" id="PTHR45855">
    <property type="entry name" value="TRANSCRIPTION FACTOR PIF1-RELATED"/>
    <property type="match status" value="1"/>
</dbReference>
<keyword evidence="8" id="KW-1185">Reference proteome</keyword>
<keyword evidence="5" id="KW-0539">Nucleus</keyword>
<dbReference type="GO" id="GO:0003677">
    <property type="term" value="F:DNA binding"/>
    <property type="evidence" value="ECO:0007669"/>
    <property type="project" value="UniProtKB-KW"/>
</dbReference>
<dbReference type="PROSITE" id="PS50888">
    <property type="entry name" value="BHLH"/>
    <property type="match status" value="1"/>
</dbReference>
<evidence type="ECO:0000259" key="6">
    <source>
        <dbReference type="PROSITE" id="PS50888"/>
    </source>
</evidence>
<dbReference type="Gene3D" id="4.10.280.10">
    <property type="entry name" value="Helix-loop-helix DNA-binding domain"/>
    <property type="match status" value="1"/>
</dbReference>
<dbReference type="Proteomes" id="UP001152561">
    <property type="component" value="Unassembled WGS sequence"/>
</dbReference>
<evidence type="ECO:0000256" key="1">
    <source>
        <dbReference type="ARBA" id="ARBA00004123"/>
    </source>
</evidence>
<keyword evidence="3" id="KW-0238">DNA-binding</keyword>
<dbReference type="Pfam" id="PF00010">
    <property type="entry name" value="HLH"/>
    <property type="match status" value="1"/>
</dbReference>
<comment type="subcellular location">
    <subcellularLocation>
        <location evidence="1">Nucleus</location>
    </subcellularLocation>
</comment>
<dbReference type="InterPro" id="IPR031066">
    <property type="entry name" value="bHLH_ALC-like_plant"/>
</dbReference>
<protein>
    <recommendedName>
        <fullName evidence="6">BHLH domain-containing protein</fullName>
    </recommendedName>
</protein>
<keyword evidence="4" id="KW-0804">Transcription</keyword>
<dbReference type="InterPro" id="IPR011598">
    <property type="entry name" value="bHLH_dom"/>
</dbReference>
<evidence type="ECO:0000313" key="8">
    <source>
        <dbReference type="Proteomes" id="UP001152561"/>
    </source>
</evidence>
<dbReference type="PANTHER" id="PTHR45855:SF36">
    <property type="entry name" value="TRANSCRIPTION FACTOR PIF4"/>
    <property type="match status" value="1"/>
</dbReference>
<keyword evidence="2" id="KW-0805">Transcription regulation</keyword>
<reference evidence="8" key="1">
    <citation type="journal article" date="2023" name="Proc. Natl. Acad. Sci. U.S.A.">
        <title>Genomic and structural basis for evolution of tropane alkaloid biosynthesis.</title>
        <authorList>
            <person name="Wanga Y.-J."/>
            <person name="Taina T."/>
            <person name="Yua J.-Y."/>
            <person name="Lia J."/>
            <person name="Xua B."/>
            <person name="Chenc J."/>
            <person name="D'Auriad J.C."/>
            <person name="Huanga J.-P."/>
            <person name="Huanga S.-X."/>
        </authorList>
    </citation>
    <scope>NUCLEOTIDE SEQUENCE [LARGE SCALE GENOMIC DNA]</scope>
    <source>
        <strain evidence="8">cv. KIB-2019</strain>
    </source>
</reference>
<dbReference type="GO" id="GO:0005634">
    <property type="term" value="C:nucleus"/>
    <property type="evidence" value="ECO:0007669"/>
    <property type="project" value="UniProtKB-SubCell"/>
</dbReference>
<dbReference type="AlphaFoldDB" id="A0A9Q1RSV7"/>
<evidence type="ECO:0000256" key="4">
    <source>
        <dbReference type="ARBA" id="ARBA00023163"/>
    </source>
</evidence>
<comment type="caution">
    <text evidence="7">The sequence shown here is derived from an EMBL/GenBank/DDBJ whole genome shotgun (WGS) entry which is preliminary data.</text>
</comment>
<accession>A0A9Q1RSV7</accession>
<name>A0A9Q1RSV7_9SOLA</name>
<evidence type="ECO:0000256" key="3">
    <source>
        <dbReference type="ARBA" id="ARBA00023125"/>
    </source>
</evidence>
<dbReference type="GO" id="GO:0046983">
    <property type="term" value="F:protein dimerization activity"/>
    <property type="evidence" value="ECO:0007669"/>
    <property type="project" value="InterPro"/>
</dbReference>
<proteinExistence type="predicted"/>
<dbReference type="OrthoDB" id="690068at2759"/>